<protein>
    <recommendedName>
        <fullName evidence="8">Pirin</fullName>
    </recommendedName>
</protein>
<feature type="domain" description="Pirin C-terminal" evidence="5">
    <location>
        <begin position="202"/>
        <end position="318"/>
    </location>
</feature>
<organism evidence="6 7">
    <name type="scientific">Thermomonospora echinospora</name>
    <dbReference type="NCBI Taxonomy" id="1992"/>
    <lineage>
        <taxon>Bacteria</taxon>
        <taxon>Bacillati</taxon>
        <taxon>Actinomycetota</taxon>
        <taxon>Actinomycetes</taxon>
        <taxon>Streptosporangiales</taxon>
        <taxon>Thermomonosporaceae</taxon>
        <taxon>Thermomonospora</taxon>
    </lineage>
</organism>
<evidence type="ECO:0000256" key="3">
    <source>
        <dbReference type="RuleBase" id="RU003457"/>
    </source>
</evidence>
<evidence type="ECO:0000313" key="6">
    <source>
        <dbReference type="EMBL" id="SEG76864.1"/>
    </source>
</evidence>
<keyword evidence="7" id="KW-1185">Reference proteome</keyword>
<feature type="binding site" evidence="2">
    <location>
        <position position="83"/>
    </location>
    <ligand>
        <name>Fe cation</name>
        <dbReference type="ChEBI" id="CHEBI:24875"/>
    </ligand>
</feature>
<dbReference type="PIRSF" id="PIRSF006232">
    <property type="entry name" value="Pirin"/>
    <property type="match status" value="1"/>
</dbReference>
<evidence type="ECO:0000256" key="1">
    <source>
        <dbReference type="ARBA" id="ARBA00008416"/>
    </source>
</evidence>
<comment type="cofactor">
    <cofactor evidence="2">
        <name>Fe cation</name>
        <dbReference type="ChEBI" id="CHEBI:24875"/>
    </cofactor>
    <text evidence="2">Binds 1 Fe cation per subunit.</text>
</comment>
<dbReference type="Gene3D" id="2.60.120.10">
    <property type="entry name" value="Jelly Rolls"/>
    <property type="match status" value="2"/>
</dbReference>
<keyword evidence="2" id="KW-0408">Iron</keyword>
<evidence type="ECO:0000313" key="7">
    <source>
        <dbReference type="Proteomes" id="UP000236723"/>
    </source>
</evidence>
<proteinExistence type="inferred from homology"/>
<feature type="domain" description="Pirin N-terminal" evidence="4">
    <location>
        <begin position="42"/>
        <end position="147"/>
    </location>
</feature>
<dbReference type="SUPFAM" id="SSF51182">
    <property type="entry name" value="RmlC-like cupins"/>
    <property type="match status" value="1"/>
</dbReference>
<keyword evidence="2" id="KW-0479">Metal-binding</keyword>
<feature type="binding site" evidence="2">
    <location>
        <position position="125"/>
    </location>
    <ligand>
        <name>Fe cation</name>
        <dbReference type="ChEBI" id="CHEBI:24875"/>
    </ligand>
</feature>
<evidence type="ECO:0008006" key="8">
    <source>
        <dbReference type="Google" id="ProtNLM"/>
    </source>
</evidence>
<comment type="similarity">
    <text evidence="1 3">Belongs to the pirin family.</text>
</comment>
<name>A0A1H6CV76_9ACTN</name>
<dbReference type="InterPro" id="IPR011051">
    <property type="entry name" value="RmlC_Cupin_sf"/>
</dbReference>
<feature type="binding site" evidence="2">
    <location>
        <position position="81"/>
    </location>
    <ligand>
        <name>Fe cation</name>
        <dbReference type="ChEBI" id="CHEBI:24875"/>
    </ligand>
</feature>
<dbReference type="InterPro" id="IPR014710">
    <property type="entry name" value="RmlC-like_jellyroll"/>
</dbReference>
<feature type="binding site" evidence="2">
    <location>
        <position position="127"/>
    </location>
    <ligand>
        <name>Fe cation</name>
        <dbReference type="ChEBI" id="CHEBI:24875"/>
    </ligand>
</feature>
<dbReference type="PANTHER" id="PTHR13903">
    <property type="entry name" value="PIRIN-RELATED"/>
    <property type="match status" value="1"/>
</dbReference>
<dbReference type="CDD" id="cd02247">
    <property type="entry name" value="cupin_pirin_C"/>
    <property type="match status" value="1"/>
</dbReference>
<dbReference type="Proteomes" id="UP000236723">
    <property type="component" value="Unassembled WGS sequence"/>
</dbReference>
<sequence length="337" mass="36126">MPAVTADTLTLPRLPRLPESEKAGRRVAKVVTARRSVEGEGFEVRRPFPGMDLALADPFLLLDHMGAVEYAPGEAKGTPWHPHRGFETVTYIIDGAFQHQDTTGGGGLIADGDTQWMTAGAGIQHIEQPPPELVAKGGLFHGVQLWVNLPRAQKWAPPRYQDIGSRDITLLASADGAALVRVIAGSLAGHEGPGVTHTPITYLHATVAPGARLTLPWPRDFNALAYVLSGHGTAGPEDRPVNEGQLAVFGGSHHTEHGDALTLRAADSQPLNSKNGWEVLLLGGLPLREPIARYGPFVMNTREEIVQAFEDFQAGRMGRIPAEQVPHRSAADEPIAG</sequence>
<dbReference type="RefSeq" id="WP_103940313.1">
    <property type="nucleotide sequence ID" value="NZ_FNVO01000011.1"/>
</dbReference>
<evidence type="ECO:0000256" key="2">
    <source>
        <dbReference type="PIRSR" id="PIRSR006232-1"/>
    </source>
</evidence>
<gene>
    <name evidence="6" type="ORF">SAMN04489712_111217</name>
</gene>
<dbReference type="Pfam" id="PF02678">
    <property type="entry name" value="Pirin"/>
    <property type="match status" value="1"/>
</dbReference>
<reference evidence="7" key="1">
    <citation type="submission" date="2016-10" db="EMBL/GenBank/DDBJ databases">
        <authorList>
            <person name="Varghese N."/>
            <person name="Submissions S."/>
        </authorList>
    </citation>
    <scope>NUCLEOTIDE SEQUENCE [LARGE SCALE GENOMIC DNA]</scope>
    <source>
        <strain evidence="7">DSM 43163</strain>
    </source>
</reference>
<accession>A0A1H6CV76</accession>
<dbReference type="InterPro" id="IPR003829">
    <property type="entry name" value="Pirin_N_dom"/>
</dbReference>
<dbReference type="PANTHER" id="PTHR13903:SF8">
    <property type="entry name" value="PIRIN"/>
    <property type="match status" value="1"/>
</dbReference>
<dbReference type="EMBL" id="FNVO01000011">
    <property type="protein sequence ID" value="SEG76864.1"/>
    <property type="molecule type" value="Genomic_DNA"/>
</dbReference>
<dbReference type="InterPro" id="IPR012093">
    <property type="entry name" value="Pirin"/>
</dbReference>
<evidence type="ECO:0000259" key="4">
    <source>
        <dbReference type="Pfam" id="PF02678"/>
    </source>
</evidence>
<dbReference type="GO" id="GO:0046872">
    <property type="term" value="F:metal ion binding"/>
    <property type="evidence" value="ECO:0007669"/>
    <property type="project" value="UniProtKB-KW"/>
</dbReference>
<dbReference type="InterPro" id="IPR008778">
    <property type="entry name" value="Pirin_C_dom"/>
</dbReference>
<dbReference type="AlphaFoldDB" id="A0A1H6CV76"/>
<dbReference type="OrthoDB" id="321327at2"/>
<dbReference type="Pfam" id="PF05726">
    <property type="entry name" value="Pirin_C"/>
    <property type="match status" value="1"/>
</dbReference>
<dbReference type="CDD" id="cd02909">
    <property type="entry name" value="cupin_pirin_N"/>
    <property type="match status" value="1"/>
</dbReference>
<evidence type="ECO:0000259" key="5">
    <source>
        <dbReference type="Pfam" id="PF05726"/>
    </source>
</evidence>